<sequence length="1376" mass="138003">MKTLRAFTRCLFLAFGLQAFSLLLPAANIYWDPGVTGTWFTPNGWREGSATGALRGAPLDTDSAYIGTGHVTIGTGVLAANATLYVGYGASSSGTLVIEAGGVDWTTSNGYIGYSSGGSLGRAIVGGLMHIGSYLITGYSGTGYLDITSSGTVQAIDYLNFGHTAAGRGFANVEGTLDVGSYMLLGRQGQGTMDVASGGVVSISTYLDVGQSAGSVGLLNLAGSLSAGTYINIGGNGAGTVNVTPSGSMRATGTTSIGNGAGSRGTLDVAGTYVGNGEFRIGGSGTGTLMLRDGGSVRVGTGTITLAQAATGLLEIAGASAGAITGTNGTSPVTITGGAGSARVLFSHSDANYTFANNLAGSLAVEVNGGGLTTLTGSNNYTGGTIVRSGTLAGSTASIRGDSILVDGALLLDTPDAHSLTLTGTGAFNKLGAGSLTLTPASSFTGAFIVAAGAVTLSGAATLDNTRAVTLAFGGTLTGSLARTAGQTLSAAAGSAITGNVSFNNTTLALAPASPGAAAFSIGGNLTFADSTLKLGLFDASDSIIDIGGTVSIAGVNTIDLTLGMSGSYTLSGLGALAGSTITIDGAAQGGLRQTAFTTAAGADLLILFDADISRSLIWTGSASALWNVIDDNWTGSNNTKNYAALDTVIFDGVTDAANPANRTITLTQNTRVSDITVSGDADYTFDGAGGITSGTTIITASGSANLTGVTGKLNKSGAGTLTFENTGANNFVGGIEISGGAIVFNDVAQLGTATVGGGHAPISFTGSGGTFVGVLSGTGALAAEVSIAGAATATLDIADGTLELAAGVSGAGALEKTGDGTLTITGDAVHTGAVTITGGTLAAGGGNLRGASITNNAALALGVGDAGAVYSGAMTGTGAFFKIGTGALEVTGAITVDTVTISQGALAIKPAATLAAAAAFHIAPGAALHGTGAFSAPQLTNAGVIKVGRAANQAAQHGVMTFTGNYTGAAGAEIRLDMSFNANGAMEFDRFIINGNADGVTRLSLQEQPSAERLKGDTSLLPALGDMLTVTGSVAPDAFVHDGTVEFGGGQYRWDFSLNGGAGGWRTLVIEPASAFGMLDAAVLLIGRASFASIENRLLAARETNTGQKKHLWAAGLQRSENLGAVRYDHYETSPRADADTQGIQAGIDWFADRQGAFIFGLFVDYAKSDMHLPGRTTYSRATSTGYGMYGAWNIGGLHVDARLRLGSEKYNIGATRVAPFATTGYSWGGSFSAGYDIALGKTGKWRLEPAARFVYQEHNIEGATDAFGRHYDVDSANSRETRLGLRLSREGVWKNGLKCAPYIHAGWLYDFGGEGRLVVARETFNHNFGGGGAELGGGLLFELRRNITLQAGFAWFDTASTQGTTATAGIAIAW</sequence>
<dbReference type="EMBL" id="LRRQ01000048">
    <property type="protein sequence ID" value="OAM90764.1"/>
    <property type="molecule type" value="Genomic_DNA"/>
</dbReference>
<dbReference type="RefSeq" id="WP_068769321.1">
    <property type="nucleotide sequence ID" value="NZ_CP109796.1"/>
</dbReference>
<dbReference type="InterPro" id="IPR036709">
    <property type="entry name" value="Autotransporte_beta_dom_sf"/>
</dbReference>
<feature type="domain" description="Autotransporter" evidence="3">
    <location>
        <begin position="1106"/>
        <end position="1376"/>
    </location>
</feature>
<dbReference type="InterPro" id="IPR006315">
    <property type="entry name" value="OM_autotransptr_brl_dom"/>
</dbReference>
<dbReference type="STRING" id="1184151.AW736_06140"/>
<keyword evidence="5" id="KW-1185">Reference proteome</keyword>
<dbReference type="Pfam" id="PF12951">
    <property type="entry name" value="PATR"/>
    <property type="match status" value="4"/>
</dbReference>
<accession>A0A178ILL8</accession>
<dbReference type="OrthoDB" id="8613300at2"/>
<dbReference type="InterPro" id="IPR012332">
    <property type="entry name" value="Autotransporter_pectin_lyase_C"/>
</dbReference>
<dbReference type="InterPro" id="IPR011050">
    <property type="entry name" value="Pectin_lyase_fold/virulence"/>
</dbReference>
<dbReference type="Gene3D" id="2.40.128.130">
    <property type="entry name" value="Autotransporter beta-domain"/>
    <property type="match status" value="1"/>
</dbReference>
<dbReference type="Gene3D" id="2.160.20.20">
    <property type="match status" value="1"/>
</dbReference>
<dbReference type="Proteomes" id="UP000078486">
    <property type="component" value="Unassembled WGS sequence"/>
</dbReference>
<evidence type="ECO:0000256" key="1">
    <source>
        <dbReference type="ARBA" id="ARBA00022729"/>
    </source>
</evidence>
<reference evidence="4 5" key="1">
    <citation type="submission" date="2016-01" db="EMBL/GenBank/DDBJ databases">
        <title>High potential of lignocellulose degradation of a new Verrucomicrobia species.</title>
        <authorList>
            <person name="Wang Y."/>
            <person name="Shi Y."/>
            <person name="Qiu Z."/>
            <person name="Liu S."/>
            <person name="Yang H."/>
        </authorList>
    </citation>
    <scope>NUCLEOTIDE SEQUENCE [LARGE SCALE GENOMIC DNA]</scope>
    <source>
        <strain evidence="4 5">TSB47</strain>
    </source>
</reference>
<dbReference type="SUPFAM" id="SSF51126">
    <property type="entry name" value="Pectin lyase-like"/>
    <property type="match status" value="2"/>
</dbReference>
<dbReference type="InterPro" id="IPR005546">
    <property type="entry name" value="Autotransporte_beta"/>
</dbReference>
<evidence type="ECO:0000313" key="5">
    <source>
        <dbReference type="Proteomes" id="UP000078486"/>
    </source>
</evidence>
<comment type="caution">
    <text evidence="4">The sequence shown here is derived from an EMBL/GenBank/DDBJ whole genome shotgun (WGS) entry which is preliminary data.</text>
</comment>
<feature type="signal peptide" evidence="2">
    <location>
        <begin position="1"/>
        <end position="26"/>
    </location>
</feature>
<organism evidence="4 5">
    <name type="scientific">Termitidicoccus mucosus</name>
    <dbReference type="NCBI Taxonomy" id="1184151"/>
    <lineage>
        <taxon>Bacteria</taxon>
        <taxon>Pseudomonadati</taxon>
        <taxon>Verrucomicrobiota</taxon>
        <taxon>Opitutia</taxon>
        <taxon>Opitutales</taxon>
        <taxon>Opitutaceae</taxon>
        <taxon>Termitidicoccus</taxon>
    </lineage>
</organism>
<proteinExistence type="predicted"/>
<feature type="chain" id="PRO_5008089151" description="Autotransporter domain-containing protein" evidence="2">
    <location>
        <begin position="27"/>
        <end position="1376"/>
    </location>
</feature>
<dbReference type="GO" id="GO:0019867">
    <property type="term" value="C:outer membrane"/>
    <property type="evidence" value="ECO:0007669"/>
    <property type="project" value="InterPro"/>
</dbReference>
<dbReference type="PROSITE" id="PS51208">
    <property type="entry name" value="AUTOTRANSPORTER"/>
    <property type="match status" value="1"/>
</dbReference>
<evidence type="ECO:0000259" key="3">
    <source>
        <dbReference type="PROSITE" id="PS51208"/>
    </source>
</evidence>
<dbReference type="SUPFAM" id="SSF103515">
    <property type="entry name" value="Autotransporter"/>
    <property type="match status" value="1"/>
</dbReference>
<dbReference type="NCBIfam" id="TIGR02601">
    <property type="entry name" value="autotrns_rpt"/>
    <property type="match status" value="3"/>
</dbReference>
<dbReference type="InterPro" id="IPR013425">
    <property type="entry name" value="Autotrns_rpt"/>
</dbReference>
<keyword evidence="1 2" id="KW-0732">Signal</keyword>
<name>A0A178ILL8_9BACT</name>
<dbReference type="Pfam" id="PF03797">
    <property type="entry name" value="Autotransporter"/>
    <property type="match status" value="1"/>
</dbReference>
<dbReference type="NCBIfam" id="TIGR01414">
    <property type="entry name" value="autotrans_barl"/>
    <property type="match status" value="1"/>
</dbReference>
<evidence type="ECO:0000313" key="4">
    <source>
        <dbReference type="EMBL" id="OAM90764.1"/>
    </source>
</evidence>
<evidence type="ECO:0000256" key="2">
    <source>
        <dbReference type="SAM" id="SignalP"/>
    </source>
</evidence>
<protein>
    <recommendedName>
        <fullName evidence="3">Autotransporter domain-containing protein</fullName>
    </recommendedName>
</protein>
<gene>
    <name evidence="4" type="ORF">AW736_06140</name>
</gene>
<dbReference type="SMART" id="SM00869">
    <property type="entry name" value="Autotransporter"/>
    <property type="match status" value="1"/>
</dbReference>